<proteinExistence type="predicted"/>
<dbReference type="EMBL" id="DSDM01000036">
    <property type="protein sequence ID" value="HDQ88640.1"/>
    <property type="molecule type" value="Genomic_DNA"/>
</dbReference>
<name>A0A7C1HYS8_UNCKA</name>
<evidence type="ECO:0000313" key="1">
    <source>
        <dbReference type="EMBL" id="HDQ88640.1"/>
    </source>
</evidence>
<accession>A0A7C1HYS8</accession>
<sequence length="253" mass="29669">MKDESLFPPLQEMSPDQFMAYSGEMLQTLVAGAVVERFKIRENGSPNLILSEVVENQGIDEYLEREKEFMKRVLESYERWSRDDNNVVLWDVDETMGKVEFVNGSEYTWHFRPAMQLLIPYLSIRYPSIKNGILTTRSVEHAMKGFDGYSDLLESFPFFDTSYIYSARDVDLEVDCEIPRNEREKREKVMQDQLRDRTDMDVFPAVVNKYKVMQRLDEEHPETKFRIVDDCAIADIAGESGLCVYYMQPNIWS</sequence>
<dbReference type="Proteomes" id="UP000886066">
    <property type="component" value="Unassembled WGS sequence"/>
</dbReference>
<organism evidence="1">
    <name type="scientific">candidate division WWE3 bacterium</name>
    <dbReference type="NCBI Taxonomy" id="2053526"/>
    <lineage>
        <taxon>Bacteria</taxon>
        <taxon>Katanobacteria</taxon>
    </lineage>
</organism>
<gene>
    <name evidence="1" type="ORF">ENN92_00620</name>
</gene>
<protein>
    <submittedName>
        <fullName evidence="1">Uncharacterized protein</fullName>
    </submittedName>
</protein>
<comment type="caution">
    <text evidence="1">The sequence shown here is derived from an EMBL/GenBank/DDBJ whole genome shotgun (WGS) entry which is preliminary data.</text>
</comment>
<reference evidence="1" key="1">
    <citation type="journal article" date="2020" name="mSystems">
        <title>Genome- and Community-Level Interaction Insights into Carbon Utilization and Element Cycling Functions of Hydrothermarchaeota in Hydrothermal Sediment.</title>
        <authorList>
            <person name="Zhou Z."/>
            <person name="Liu Y."/>
            <person name="Xu W."/>
            <person name="Pan J."/>
            <person name="Luo Z.H."/>
            <person name="Li M."/>
        </authorList>
    </citation>
    <scope>NUCLEOTIDE SEQUENCE [LARGE SCALE GENOMIC DNA]</scope>
    <source>
        <strain evidence="1">SpSt-1219</strain>
    </source>
</reference>
<dbReference type="AlphaFoldDB" id="A0A7C1HYS8"/>